<dbReference type="EMBL" id="BSFF01000001">
    <property type="protein sequence ID" value="GLK54312.1"/>
    <property type="molecule type" value="Genomic_DNA"/>
</dbReference>
<accession>A0A9W6MQK5</accession>
<reference evidence="3" key="1">
    <citation type="journal article" date="2014" name="Int. J. Syst. Evol. Microbiol.">
        <title>Complete genome sequence of Corynebacterium casei LMG S-19264T (=DSM 44701T), isolated from a smear-ripened cheese.</title>
        <authorList>
            <consortium name="US DOE Joint Genome Institute (JGI-PGF)"/>
            <person name="Walter F."/>
            <person name="Albersmeier A."/>
            <person name="Kalinowski J."/>
            <person name="Ruckert C."/>
        </authorList>
    </citation>
    <scope>NUCLEOTIDE SEQUENCE</scope>
    <source>
        <strain evidence="3">VKM B-1606</strain>
    </source>
</reference>
<feature type="domain" description="GIY-YIG" evidence="2">
    <location>
        <begin position="3"/>
        <end position="79"/>
    </location>
</feature>
<keyword evidence="4" id="KW-0540">Nuclease</keyword>
<dbReference type="PANTHER" id="PTHR34477">
    <property type="entry name" value="UPF0213 PROTEIN YHBQ"/>
    <property type="match status" value="1"/>
</dbReference>
<gene>
    <name evidence="3" type="ORF">GCM10008170_03310</name>
    <name evidence="4" type="ORF">JOD31_001479</name>
</gene>
<dbReference type="InterPro" id="IPR000305">
    <property type="entry name" value="GIY-YIG_endonuc"/>
</dbReference>
<dbReference type="InterPro" id="IPR035901">
    <property type="entry name" value="GIY-YIG_endonuc_sf"/>
</dbReference>
<evidence type="ECO:0000256" key="1">
    <source>
        <dbReference type="ARBA" id="ARBA00007435"/>
    </source>
</evidence>
<keyword evidence="5" id="KW-1185">Reference proteome</keyword>
<reference evidence="3" key="3">
    <citation type="submission" date="2023-01" db="EMBL/GenBank/DDBJ databases">
        <authorList>
            <person name="Sun Q."/>
            <person name="Evtushenko L."/>
        </authorList>
    </citation>
    <scope>NUCLEOTIDE SEQUENCE</scope>
    <source>
        <strain evidence="3">VKM B-1606</strain>
    </source>
</reference>
<dbReference type="PANTHER" id="PTHR34477:SF5">
    <property type="entry name" value="BSL5627 PROTEIN"/>
    <property type="match status" value="1"/>
</dbReference>
<evidence type="ECO:0000259" key="2">
    <source>
        <dbReference type="PROSITE" id="PS50164"/>
    </source>
</evidence>
<evidence type="ECO:0000313" key="4">
    <source>
        <dbReference type="EMBL" id="MBM7851254.1"/>
    </source>
</evidence>
<evidence type="ECO:0000313" key="3">
    <source>
        <dbReference type="EMBL" id="GLK54312.1"/>
    </source>
</evidence>
<keyword evidence="4" id="KW-0378">Hydrolase</keyword>
<keyword evidence="4" id="KW-0255">Endonuclease</keyword>
<name>A0A9W6MQK5_9HYPH</name>
<dbReference type="Pfam" id="PF01541">
    <property type="entry name" value="GIY-YIG"/>
    <property type="match status" value="1"/>
</dbReference>
<comment type="similarity">
    <text evidence="1">Belongs to the UPF0213 family.</text>
</comment>
<protein>
    <submittedName>
        <fullName evidence="3 4">Nuclease</fullName>
    </submittedName>
</protein>
<dbReference type="Gene3D" id="3.40.1440.10">
    <property type="entry name" value="GIY-YIG endonuclease"/>
    <property type="match status" value="1"/>
</dbReference>
<dbReference type="EMBL" id="JAFBCY010000002">
    <property type="protein sequence ID" value="MBM7851254.1"/>
    <property type="molecule type" value="Genomic_DNA"/>
</dbReference>
<proteinExistence type="inferred from homology"/>
<dbReference type="AlphaFoldDB" id="A0A9W6MQK5"/>
<evidence type="ECO:0000313" key="6">
    <source>
        <dbReference type="Proteomes" id="UP001143400"/>
    </source>
</evidence>
<dbReference type="PROSITE" id="PS50164">
    <property type="entry name" value="GIY_YIG"/>
    <property type="match status" value="1"/>
</dbReference>
<dbReference type="CDD" id="cd10448">
    <property type="entry name" value="GIY-YIG_unchar_3"/>
    <property type="match status" value="1"/>
</dbReference>
<sequence>MVKRFFVYIMAPRKDGPIYVGVTSDLPKRAAEHRTHSVRGFTDRYNIERLVWFEPHDNAEAAIVREKRIKRWLPSWKVELIEKDNPEWRDLYLDIASS</sequence>
<organism evidence="3 6">
    <name type="scientific">Methylopila capsulata</name>
    <dbReference type="NCBI Taxonomy" id="61654"/>
    <lineage>
        <taxon>Bacteria</taxon>
        <taxon>Pseudomonadati</taxon>
        <taxon>Pseudomonadota</taxon>
        <taxon>Alphaproteobacteria</taxon>
        <taxon>Hyphomicrobiales</taxon>
        <taxon>Methylopilaceae</taxon>
        <taxon>Methylopila</taxon>
    </lineage>
</organism>
<dbReference type="InterPro" id="IPR050190">
    <property type="entry name" value="UPF0213_domain"/>
</dbReference>
<dbReference type="Proteomes" id="UP001143400">
    <property type="component" value="Unassembled WGS sequence"/>
</dbReference>
<dbReference type="SMART" id="SM00465">
    <property type="entry name" value="GIYc"/>
    <property type="match status" value="1"/>
</dbReference>
<dbReference type="RefSeq" id="WP_204949653.1">
    <property type="nucleotide sequence ID" value="NZ_BSFF01000001.1"/>
</dbReference>
<evidence type="ECO:0000313" key="5">
    <source>
        <dbReference type="Proteomes" id="UP000758856"/>
    </source>
</evidence>
<reference evidence="4 5" key="2">
    <citation type="submission" date="2021-01" db="EMBL/GenBank/DDBJ databases">
        <title>Genomic Encyclopedia of Type Strains, Phase IV (KMG-IV): sequencing the most valuable type-strain genomes for metagenomic binning, comparative biology and taxonomic classification.</title>
        <authorList>
            <person name="Goeker M."/>
        </authorList>
    </citation>
    <scope>NUCLEOTIDE SEQUENCE [LARGE SCALE GENOMIC DNA]</scope>
    <source>
        <strain evidence="4 5">DSM 6130</strain>
    </source>
</reference>
<dbReference type="GO" id="GO:0004519">
    <property type="term" value="F:endonuclease activity"/>
    <property type="evidence" value="ECO:0007669"/>
    <property type="project" value="UniProtKB-KW"/>
</dbReference>
<comment type="caution">
    <text evidence="3">The sequence shown here is derived from an EMBL/GenBank/DDBJ whole genome shotgun (WGS) entry which is preliminary data.</text>
</comment>
<dbReference type="SUPFAM" id="SSF82771">
    <property type="entry name" value="GIY-YIG endonuclease"/>
    <property type="match status" value="1"/>
</dbReference>
<dbReference type="Proteomes" id="UP000758856">
    <property type="component" value="Unassembled WGS sequence"/>
</dbReference>